<feature type="region of interest" description="Disordered" evidence="1">
    <location>
        <begin position="132"/>
        <end position="166"/>
    </location>
</feature>
<keyword evidence="4" id="KW-1185">Reference proteome</keyword>
<comment type="caution">
    <text evidence="3">The sequence shown here is derived from an EMBL/GenBank/DDBJ whole genome shotgun (WGS) entry which is preliminary data.</text>
</comment>
<dbReference type="Proteomes" id="UP000654257">
    <property type="component" value="Unassembled WGS sequence"/>
</dbReference>
<dbReference type="InterPro" id="IPR021449">
    <property type="entry name" value="DUF3099"/>
</dbReference>
<evidence type="ECO:0000256" key="1">
    <source>
        <dbReference type="SAM" id="MobiDB-lite"/>
    </source>
</evidence>
<dbReference type="AlphaFoldDB" id="A0A917D3F8"/>
<evidence type="ECO:0000256" key="2">
    <source>
        <dbReference type="SAM" id="Phobius"/>
    </source>
</evidence>
<reference evidence="3" key="2">
    <citation type="submission" date="2020-09" db="EMBL/GenBank/DDBJ databases">
        <authorList>
            <person name="Sun Q."/>
            <person name="Sedlacek I."/>
        </authorList>
    </citation>
    <scope>NUCLEOTIDE SEQUENCE</scope>
    <source>
        <strain evidence="3">CCM 7905</strain>
    </source>
</reference>
<evidence type="ECO:0008006" key="5">
    <source>
        <dbReference type="Google" id="ProtNLM"/>
    </source>
</evidence>
<organism evidence="3 4">
    <name type="scientific">Rhodococcoides trifolii</name>
    <dbReference type="NCBI Taxonomy" id="908250"/>
    <lineage>
        <taxon>Bacteria</taxon>
        <taxon>Bacillati</taxon>
        <taxon>Actinomycetota</taxon>
        <taxon>Actinomycetes</taxon>
        <taxon>Mycobacteriales</taxon>
        <taxon>Nocardiaceae</taxon>
        <taxon>Rhodococcoides</taxon>
    </lineage>
</organism>
<keyword evidence="2" id="KW-0472">Membrane</keyword>
<name>A0A917D3F8_9NOCA</name>
<proteinExistence type="predicted"/>
<protein>
    <recommendedName>
        <fullName evidence="5">DUF3099 domain-containing protein</fullName>
    </recommendedName>
</protein>
<keyword evidence="2" id="KW-0812">Transmembrane</keyword>
<evidence type="ECO:0000313" key="4">
    <source>
        <dbReference type="Proteomes" id="UP000654257"/>
    </source>
</evidence>
<keyword evidence="2" id="KW-1133">Transmembrane helix</keyword>
<sequence>MARNAKVQTSGDDSPREAIRITEAHSSVEEQHRARVKKYLTIMSVRIPALVLAAISYSIWANPWIAMAIIGISIPLPWMAVLIANDRPPRTADEPSRYYYRAQDSTALEARPHPVVDDGAEIIDDRPALTTKVAAPTASAPRQPKQKAPKPYTGEDFLADNFPSSS</sequence>
<accession>A0A917D3F8</accession>
<dbReference type="EMBL" id="BMCU01000002">
    <property type="protein sequence ID" value="GGG08421.1"/>
    <property type="molecule type" value="Genomic_DNA"/>
</dbReference>
<reference evidence="3" key="1">
    <citation type="journal article" date="2014" name="Int. J. Syst. Evol. Microbiol.">
        <title>Complete genome sequence of Corynebacterium casei LMG S-19264T (=DSM 44701T), isolated from a smear-ripened cheese.</title>
        <authorList>
            <consortium name="US DOE Joint Genome Institute (JGI-PGF)"/>
            <person name="Walter F."/>
            <person name="Albersmeier A."/>
            <person name="Kalinowski J."/>
            <person name="Ruckert C."/>
        </authorList>
    </citation>
    <scope>NUCLEOTIDE SEQUENCE</scope>
    <source>
        <strain evidence="3">CCM 7905</strain>
    </source>
</reference>
<feature type="transmembrane region" description="Helical" evidence="2">
    <location>
        <begin position="39"/>
        <end position="59"/>
    </location>
</feature>
<feature type="transmembrane region" description="Helical" evidence="2">
    <location>
        <begin position="65"/>
        <end position="84"/>
    </location>
</feature>
<gene>
    <name evidence="3" type="ORF">GCM10007304_23130</name>
</gene>
<dbReference type="Pfam" id="PF11298">
    <property type="entry name" value="DUF3099"/>
    <property type="match status" value="1"/>
</dbReference>
<evidence type="ECO:0000313" key="3">
    <source>
        <dbReference type="EMBL" id="GGG08421.1"/>
    </source>
</evidence>